<dbReference type="AlphaFoldDB" id="A0A164ZS88"/>
<dbReference type="SUPFAM" id="SSF56104">
    <property type="entry name" value="SAICAR synthase-like"/>
    <property type="match status" value="1"/>
</dbReference>
<dbReference type="InterPro" id="IPR005522">
    <property type="entry name" value="IPK"/>
</dbReference>
<keyword evidence="4" id="KW-1185">Reference proteome</keyword>
<evidence type="ECO:0000313" key="3">
    <source>
        <dbReference type="EMBL" id="KZF19448.1"/>
    </source>
</evidence>
<dbReference type="GeneID" id="28901730"/>
<evidence type="ECO:0000256" key="1">
    <source>
        <dbReference type="RuleBase" id="RU363090"/>
    </source>
</evidence>
<feature type="compositionally biased region" description="Low complexity" evidence="2">
    <location>
        <begin position="58"/>
        <end position="104"/>
    </location>
</feature>
<feature type="region of interest" description="Disordered" evidence="2">
    <location>
        <begin position="1"/>
        <end position="339"/>
    </location>
</feature>
<feature type="compositionally biased region" description="Low complexity" evidence="2">
    <location>
        <begin position="35"/>
        <end position="49"/>
    </location>
</feature>
<feature type="compositionally biased region" description="Low complexity" evidence="2">
    <location>
        <begin position="267"/>
        <end position="281"/>
    </location>
</feature>
<feature type="region of interest" description="Disordered" evidence="2">
    <location>
        <begin position="351"/>
        <end position="407"/>
    </location>
</feature>
<feature type="compositionally biased region" description="Low complexity" evidence="2">
    <location>
        <begin position="318"/>
        <end position="335"/>
    </location>
</feature>
<dbReference type="GO" id="GO:0000824">
    <property type="term" value="F:inositol-1,4,5,6-tetrakisphosphate 3-kinase activity"/>
    <property type="evidence" value="ECO:0007669"/>
    <property type="project" value="TreeGrafter"/>
</dbReference>
<dbReference type="Proteomes" id="UP000076632">
    <property type="component" value="Unassembled WGS sequence"/>
</dbReference>
<feature type="compositionally biased region" description="Basic and acidic residues" evidence="2">
    <location>
        <begin position="369"/>
        <end position="395"/>
    </location>
</feature>
<feature type="compositionally biased region" description="Low complexity" evidence="2">
    <location>
        <begin position="163"/>
        <end position="194"/>
    </location>
</feature>
<keyword evidence="1" id="KW-0808">Transferase</keyword>
<evidence type="ECO:0000313" key="4">
    <source>
        <dbReference type="Proteomes" id="UP000076632"/>
    </source>
</evidence>
<dbReference type="InParanoid" id="A0A164ZS88"/>
<feature type="compositionally biased region" description="Polar residues" evidence="2">
    <location>
        <begin position="730"/>
        <end position="745"/>
    </location>
</feature>
<dbReference type="GO" id="GO:0032958">
    <property type="term" value="P:inositol phosphate biosynthetic process"/>
    <property type="evidence" value="ECO:0007669"/>
    <property type="project" value="InterPro"/>
</dbReference>
<dbReference type="STRING" id="1328760.A0A164ZS88"/>
<dbReference type="GO" id="GO:0005737">
    <property type="term" value="C:cytoplasm"/>
    <property type="evidence" value="ECO:0007669"/>
    <property type="project" value="TreeGrafter"/>
</dbReference>
<name>A0A164ZS88_XYLHT</name>
<dbReference type="OrthoDB" id="2573163at2759"/>
<protein>
    <recommendedName>
        <fullName evidence="1">Kinase</fullName>
        <ecNumber evidence="1">2.7.-.-</ecNumber>
    </recommendedName>
</protein>
<proteinExistence type="inferred from homology"/>
<feature type="region of interest" description="Disordered" evidence="2">
    <location>
        <begin position="457"/>
        <end position="497"/>
    </location>
</feature>
<dbReference type="GO" id="GO:0005634">
    <property type="term" value="C:nucleus"/>
    <property type="evidence" value="ECO:0007669"/>
    <property type="project" value="TreeGrafter"/>
</dbReference>
<dbReference type="GO" id="GO:0046854">
    <property type="term" value="P:phosphatidylinositol phosphate biosynthetic process"/>
    <property type="evidence" value="ECO:0007669"/>
    <property type="project" value="TreeGrafter"/>
</dbReference>
<keyword evidence="1" id="KW-0418">Kinase</keyword>
<feature type="region of interest" description="Disordered" evidence="2">
    <location>
        <begin position="520"/>
        <end position="756"/>
    </location>
</feature>
<evidence type="ECO:0000256" key="2">
    <source>
        <dbReference type="SAM" id="MobiDB-lite"/>
    </source>
</evidence>
<reference evidence="3 4" key="1">
    <citation type="journal article" date="2016" name="Fungal Biol.">
        <title>The genome of Xylona heveae provides a window into fungal endophytism.</title>
        <authorList>
            <person name="Gazis R."/>
            <person name="Kuo A."/>
            <person name="Riley R."/>
            <person name="LaButti K."/>
            <person name="Lipzen A."/>
            <person name="Lin J."/>
            <person name="Amirebrahimi M."/>
            <person name="Hesse C.N."/>
            <person name="Spatafora J.W."/>
            <person name="Henrissat B."/>
            <person name="Hainaut M."/>
            <person name="Grigoriev I.V."/>
            <person name="Hibbett D.S."/>
        </authorList>
    </citation>
    <scope>NUCLEOTIDE SEQUENCE [LARGE SCALE GENOMIC DNA]</scope>
    <source>
        <strain evidence="3 4">TC161</strain>
    </source>
</reference>
<feature type="compositionally biased region" description="Low complexity" evidence="2">
    <location>
        <begin position="220"/>
        <end position="233"/>
    </location>
</feature>
<dbReference type="PANTHER" id="PTHR12400">
    <property type="entry name" value="INOSITOL POLYPHOSPHATE KINASE"/>
    <property type="match status" value="1"/>
</dbReference>
<dbReference type="OMA" id="KRKHANI"/>
<dbReference type="RefSeq" id="XP_018185003.1">
    <property type="nucleotide sequence ID" value="XM_018336593.1"/>
</dbReference>
<dbReference type="PANTHER" id="PTHR12400:SF21">
    <property type="entry name" value="KINASE"/>
    <property type="match status" value="1"/>
</dbReference>
<gene>
    <name evidence="3" type="ORF">L228DRAFT_43607</name>
</gene>
<feature type="compositionally biased region" description="Acidic residues" evidence="2">
    <location>
        <begin position="587"/>
        <end position="598"/>
    </location>
</feature>
<accession>A0A164ZS88</accession>
<feature type="compositionally biased region" description="Low complexity" evidence="2">
    <location>
        <begin position="540"/>
        <end position="556"/>
    </location>
</feature>
<dbReference type="EC" id="2.7.-.-" evidence="1"/>
<dbReference type="GO" id="GO:0008440">
    <property type="term" value="F:inositol-1,4,5-trisphosphate 3-kinase activity"/>
    <property type="evidence" value="ECO:0007669"/>
    <property type="project" value="TreeGrafter"/>
</dbReference>
<feature type="compositionally biased region" description="Polar residues" evidence="2">
    <location>
        <begin position="529"/>
        <end position="539"/>
    </location>
</feature>
<feature type="compositionally biased region" description="Basic and acidic residues" evidence="2">
    <location>
        <begin position="616"/>
        <end position="653"/>
    </location>
</feature>
<feature type="compositionally biased region" description="Polar residues" evidence="2">
    <location>
        <begin position="125"/>
        <end position="135"/>
    </location>
</feature>
<feature type="compositionally biased region" description="Basic and acidic residues" evidence="2">
    <location>
        <begin position="712"/>
        <end position="729"/>
    </location>
</feature>
<dbReference type="EMBL" id="KV407466">
    <property type="protein sequence ID" value="KZF19448.1"/>
    <property type="molecule type" value="Genomic_DNA"/>
</dbReference>
<feature type="compositionally biased region" description="Basic and acidic residues" evidence="2">
    <location>
        <begin position="307"/>
        <end position="317"/>
    </location>
</feature>
<sequence>MSSPPSTFENPAAPPPLVRSAVDSTNAPSLPYPLPHQQLQLQQQRQQQTQHHDDAGHADAAAVTTAAADTSPSAARRPTATTTPVKAQLPARARTLPTALTARPQFEEDSPQLSERDSIFATHYVPSNSATSSPNLVPVHDPGQHAADVDATKHHYPWSDLASSSSRLQQQQQKQQPQLPRHQQQQQQRSSSSLFHMARSSPSPLDSYRFGENFRNDRAPPSLSPTSTPLTPTRWPESSLASSPRKFLNSQPDPFGREGQPADRNVSDSFSTSRKSSSLLRLSDHVTHDGTINYKPSSRDPSLPLQHRLEPSADKVRAPPSTAGRSPSRSRGPGPVEKKIEATLANVEANVNSRSRKSSHYLGLFKENTASKEHKKREETAKDRKPKEAGVEMKGDVTSNLAGAAGSPKSTNAIAVALPAEAPLSSPQLEANQPVPQPSADAQRSHLDRLISQQHRTDAAPPLLKSPLSPTPPLDVKTVTPEEGVSPTATEDGDTVTVAADTMVRSFPLRLLEEIRNRHNLTPGAARGTSFSRSIPTTISERSAPSSTTSPTGTKTIEPHDEAAASAVPVRPVHPSPTGRDDKEHVAEDEEDEEEESDKEQISSALYIPHQAPALRDYHEATDEHGLDEAKDQFVKAEREEPERKQWVPEREAPPSNEIDIAFQSQDESRFFHGDLQMPRTPPAEVTAPKPVPTADFAPSSASETEYESWDDMQRSVTEDESSLTDHAETTPTATPTGRSSVTRSSPRKVLSAQPTPLSAVELKPYNHQVGGHTTVFRFSKKAVCKQLSNRENEFYETVERKHPELLQFLPRYVWYSSIYS</sequence>
<organism evidence="3 4">
    <name type="scientific">Xylona heveae (strain CBS 132557 / TC161)</name>
    <dbReference type="NCBI Taxonomy" id="1328760"/>
    <lineage>
        <taxon>Eukaryota</taxon>
        <taxon>Fungi</taxon>
        <taxon>Dikarya</taxon>
        <taxon>Ascomycota</taxon>
        <taxon>Pezizomycotina</taxon>
        <taxon>Xylonomycetes</taxon>
        <taxon>Xylonales</taxon>
        <taxon>Xylonaceae</taxon>
        <taxon>Xylona</taxon>
    </lineage>
</organism>
<comment type="similarity">
    <text evidence="1">Belongs to the inositol phosphokinase (IPK) family.</text>
</comment>